<accession>W7Y208</accession>
<sequence>MSDQVQFTYHLHPPGKATGSLLVGNKNTSFEITNICNPLYDLLKGLVSMVVEPRHLWDEDNTIWVDWFNETSCIKWILNTTDGKDLKIRIISTKDIFDESNAEVILESGCDFMEFCQAIISELDRFIKELGLLNYEQIWKKDEFPITYHLILKKYLIEHKLWKSIDNKTDNLYDEISILEA</sequence>
<dbReference type="RefSeq" id="WP_027472527.1">
    <property type="nucleotide sequence ID" value="NZ_BAMD01000060.1"/>
</dbReference>
<dbReference type="EMBL" id="BAMD01000060">
    <property type="protein sequence ID" value="GAF04915.1"/>
    <property type="molecule type" value="Genomic_DNA"/>
</dbReference>
<evidence type="ECO:0000313" key="2">
    <source>
        <dbReference type="Proteomes" id="UP000019402"/>
    </source>
</evidence>
<keyword evidence="2" id="KW-1185">Reference proteome</keyword>
<organism evidence="1 2">
    <name type="scientific">Saccharicrinis fermentans DSM 9555 = JCM 21142</name>
    <dbReference type="NCBI Taxonomy" id="869213"/>
    <lineage>
        <taxon>Bacteria</taxon>
        <taxon>Pseudomonadati</taxon>
        <taxon>Bacteroidota</taxon>
        <taxon>Bacteroidia</taxon>
        <taxon>Marinilabiliales</taxon>
        <taxon>Marinilabiliaceae</taxon>
        <taxon>Saccharicrinis</taxon>
    </lineage>
</organism>
<name>W7Y208_9BACT</name>
<dbReference type="OrthoDB" id="5456548at2"/>
<dbReference type="STRING" id="869213.GCA_000517085_03045"/>
<dbReference type="AlphaFoldDB" id="W7Y208"/>
<proteinExistence type="predicted"/>
<dbReference type="Proteomes" id="UP000019402">
    <property type="component" value="Unassembled WGS sequence"/>
</dbReference>
<evidence type="ECO:0000313" key="1">
    <source>
        <dbReference type="EMBL" id="GAF04915.1"/>
    </source>
</evidence>
<comment type="caution">
    <text evidence="1">The sequence shown here is derived from an EMBL/GenBank/DDBJ whole genome shotgun (WGS) entry which is preliminary data.</text>
</comment>
<gene>
    <name evidence="1" type="ORF">JCM21142_93637</name>
</gene>
<reference evidence="1 2" key="1">
    <citation type="journal article" date="2014" name="Genome Announc.">
        <title>Draft Genome Sequence of Cytophaga fermentans JCM 21142T, a Facultative Anaerobe Isolated from Marine Mud.</title>
        <authorList>
            <person name="Starns D."/>
            <person name="Oshima K."/>
            <person name="Suda W."/>
            <person name="Iino T."/>
            <person name="Yuki M."/>
            <person name="Inoue J."/>
            <person name="Kitamura K."/>
            <person name="Iida T."/>
            <person name="Darby A."/>
            <person name="Hattori M."/>
            <person name="Ohkuma M."/>
        </authorList>
    </citation>
    <scope>NUCLEOTIDE SEQUENCE [LARGE SCALE GENOMIC DNA]</scope>
    <source>
        <strain evidence="1 2">JCM 21142</strain>
    </source>
</reference>
<protein>
    <submittedName>
        <fullName evidence="1">Uncharacterized protein</fullName>
    </submittedName>
</protein>